<reference evidence="1" key="2">
    <citation type="journal article" date="2015" name="Data Brief">
        <title>Shoot transcriptome of the giant reed, Arundo donax.</title>
        <authorList>
            <person name="Barrero R.A."/>
            <person name="Guerrero F.D."/>
            <person name="Moolhuijzen P."/>
            <person name="Goolsby J.A."/>
            <person name="Tidwell J."/>
            <person name="Bellgard S.E."/>
            <person name="Bellgard M.I."/>
        </authorList>
    </citation>
    <scope>NUCLEOTIDE SEQUENCE</scope>
    <source>
        <tissue evidence="1">Shoot tissue taken approximately 20 cm above the soil surface</tissue>
    </source>
</reference>
<organism evidence="1">
    <name type="scientific">Arundo donax</name>
    <name type="common">Giant reed</name>
    <name type="synonym">Donax arundinaceus</name>
    <dbReference type="NCBI Taxonomy" id="35708"/>
    <lineage>
        <taxon>Eukaryota</taxon>
        <taxon>Viridiplantae</taxon>
        <taxon>Streptophyta</taxon>
        <taxon>Embryophyta</taxon>
        <taxon>Tracheophyta</taxon>
        <taxon>Spermatophyta</taxon>
        <taxon>Magnoliopsida</taxon>
        <taxon>Liliopsida</taxon>
        <taxon>Poales</taxon>
        <taxon>Poaceae</taxon>
        <taxon>PACMAD clade</taxon>
        <taxon>Arundinoideae</taxon>
        <taxon>Arundineae</taxon>
        <taxon>Arundo</taxon>
    </lineage>
</organism>
<sequence>MCCELERLMSRSAKFNNSSSCADLDNTCHLRKSPSSTA</sequence>
<proteinExistence type="predicted"/>
<dbReference type="EMBL" id="GBRH01159943">
    <property type="protein sequence ID" value="JAE37953.1"/>
    <property type="molecule type" value="Transcribed_RNA"/>
</dbReference>
<accession>A0A0A9HYG0</accession>
<dbReference type="AlphaFoldDB" id="A0A0A9HYG0"/>
<reference evidence="1" key="1">
    <citation type="submission" date="2014-09" db="EMBL/GenBank/DDBJ databases">
        <authorList>
            <person name="Magalhaes I.L.F."/>
            <person name="Oliveira U."/>
            <person name="Santos F.R."/>
            <person name="Vidigal T.H.D.A."/>
            <person name="Brescovit A.D."/>
            <person name="Santos A.J."/>
        </authorList>
    </citation>
    <scope>NUCLEOTIDE SEQUENCE</scope>
    <source>
        <tissue evidence="1">Shoot tissue taken approximately 20 cm above the soil surface</tissue>
    </source>
</reference>
<evidence type="ECO:0000313" key="1">
    <source>
        <dbReference type="EMBL" id="JAE37953.1"/>
    </source>
</evidence>
<protein>
    <submittedName>
        <fullName evidence="1">Uncharacterized protein</fullName>
    </submittedName>
</protein>
<name>A0A0A9HYG0_ARUDO</name>